<evidence type="ECO:0000256" key="4">
    <source>
        <dbReference type="SAM" id="MobiDB-lite"/>
    </source>
</evidence>
<reference evidence="7 8" key="1">
    <citation type="submission" date="2024-07" db="EMBL/GenBank/DDBJ databases">
        <title>Section-level genome sequencing and comparative genomics of Aspergillus sections Usti and Cavernicolus.</title>
        <authorList>
            <consortium name="Lawrence Berkeley National Laboratory"/>
            <person name="Nybo J.L."/>
            <person name="Vesth T.C."/>
            <person name="Theobald S."/>
            <person name="Frisvad J.C."/>
            <person name="Larsen T.O."/>
            <person name="Kjaerboelling I."/>
            <person name="Rothschild-Mancinelli K."/>
            <person name="Lyhne E.K."/>
            <person name="Kogle M.E."/>
            <person name="Barry K."/>
            <person name="Clum A."/>
            <person name="Na H."/>
            <person name="Ledsgaard L."/>
            <person name="Lin J."/>
            <person name="Lipzen A."/>
            <person name="Kuo A."/>
            <person name="Riley R."/>
            <person name="Mondo S."/>
            <person name="LaButti K."/>
            <person name="Haridas S."/>
            <person name="Pangalinan J."/>
            <person name="Salamov A.A."/>
            <person name="Simmons B.A."/>
            <person name="Magnuson J.K."/>
            <person name="Chen J."/>
            <person name="Drula E."/>
            <person name="Henrissat B."/>
            <person name="Wiebenga A."/>
            <person name="Lubbers R.J."/>
            <person name="Gomes A.C."/>
            <person name="Macurrencykelacurrency M.R."/>
            <person name="Stajich J."/>
            <person name="Grigoriev I.V."/>
            <person name="Mortensen U.H."/>
            <person name="De vries R.P."/>
            <person name="Baker S.E."/>
            <person name="Andersen M.R."/>
        </authorList>
    </citation>
    <scope>NUCLEOTIDE SEQUENCE [LARGE SCALE GENOMIC DNA]</scope>
    <source>
        <strain evidence="7 8">CBS 756.74</strain>
    </source>
</reference>
<evidence type="ECO:0000313" key="8">
    <source>
        <dbReference type="Proteomes" id="UP001610444"/>
    </source>
</evidence>
<feature type="domain" description="LysM" evidence="6">
    <location>
        <begin position="78"/>
        <end position="124"/>
    </location>
</feature>
<dbReference type="GeneID" id="98158208"/>
<dbReference type="Pfam" id="PF01476">
    <property type="entry name" value="LysM"/>
    <property type="match status" value="3"/>
</dbReference>
<organism evidence="7 8">
    <name type="scientific">Aspergillus pseudodeflectus</name>
    <dbReference type="NCBI Taxonomy" id="176178"/>
    <lineage>
        <taxon>Eukaryota</taxon>
        <taxon>Fungi</taxon>
        <taxon>Dikarya</taxon>
        <taxon>Ascomycota</taxon>
        <taxon>Pezizomycotina</taxon>
        <taxon>Eurotiomycetes</taxon>
        <taxon>Eurotiomycetidae</taxon>
        <taxon>Eurotiales</taxon>
        <taxon>Aspergillaceae</taxon>
        <taxon>Aspergillus</taxon>
        <taxon>Aspergillus subgen. Nidulantes</taxon>
    </lineage>
</organism>
<protein>
    <recommendedName>
        <fullName evidence="6">LysM domain-containing protein</fullName>
    </recommendedName>
</protein>
<keyword evidence="3" id="KW-0843">Virulence</keyword>
<dbReference type="SUPFAM" id="SSF54106">
    <property type="entry name" value="LysM domain"/>
    <property type="match status" value="3"/>
</dbReference>
<gene>
    <name evidence="7" type="ORF">BJX68DRAFT_255481</name>
</gene>
<dbReference type="Proteomes" id="UP001610444">
    <property type="component" value="Unassembled WGS sequence"/>
</dbReference>
<dbReference type="CDD" id="cd00118">
    <property type="entry name" value="LysM"/>
    <property type="match status" value="4"/>
</dbReference>
<accession>A0ABR4KAL0</accession>
<feature type="region of interest" description="Disordered" evidence="4">
    <location>
        <begin position="211"/>
        <end position="238"/>
    </location>
</feature>
<evidence type="ECO:0000256" key="3">
    <source>
        <dbReference type="ARBA" id="ARBA00023026"/>
    </source>
</evidence>
<dbReference type="PANTHER" id="PTHR34997">
    <property type="entry name" value="AM15"/>
    <property type="match status" value="1"/>
</dbReference>
<dbReference type="InterPro" id="IPR052210">
    <property type="entry name" value="LysM1-like"/>
</dbReference>
<feature type="domain" description="LysM" evidence="6">
    <location>
        <begin position="313"/>
        <end position="359"/>
    </location>
</feature>
<feature type="chain" id="PRO_5045752940" description="LysM domain-containing protein" evidence="5">
    <location>
        <begin position="21"/>
        <end position="361"/>
    </location>
</feature>
<feature type="domain" description="LysM" evidence="6">
    <location>
        <begin position="247"/>
        <end position="296"/>
    </location>
</feature>
<evidence type="ECO:0000259" key="6">
    <source>
        <dbReference type="PROSITE" id="PS51782"/>
    </source>
</evidence>
<feature type="domain" description="LysM" evidence="6">
    <location>
        <begin position="161"/>
        <end position="207"/>
    </location>
</feature>
<dbReference type="InterPro" id="IPR036779">
    <property type="entry name" value="LysM_dom_sf"/>
</dbReference>
<sequence>MRMHLIHLLVAWLVPGLGFALSRRAVDCLFATTPGNGATCESFASSWGLTTTTTQPPTTTNPTGPTPTMPGIADNCDGFYKISSGNQCSSIAQKHGVTIAQLRSWNSEINAECSNLWLDYYICVHVPGVATSTSTTITTTTTAPGTGPTPQQSGIISSCNKYHLVESGDGCASIASTYGISLSNFYNWNPAIGSSCGSLWLGYYVCVGSSTSQPTTTTATRTTTTATTTTAPGPSPTQSGLVKTCTSLYKAAAGDTCDIIAKQKYPYINSIPLFVRWNPAVGDSCTNLLSGYYYCVATELHQPMPGIINTCKRYYQVKAADTCFSIQQKYGISAAQFNRWNPTVGSSCTSLWQGYFVCIGV</sequence>
<comment type="caution">
    <text evidence="7">The sequence shown here is derived from an EMBL/GenBank/DDBJ whole genome shotgun (WGS) entry which is preliminary data.</text>
</comment>
<evidence type="ECO:0000256" key="2">
    <source>
        <dbReference type="ARBA" id="ARBA00022729"/>
    </source>
</evidence>
<evidence type="ECO:0000256" key="1">
    <source>
        <dbReference type="ARBA" id="ARBA00022669"/>
    </source>
</evidence>
<dbReference type="SMART" id="SM00257">
    <property type="entry name" value="LysM"/>
    <property type="match status" value="3"/>
</dbReference>
<evidence type="ECO:0000313" key="7">
    <source>
        <dbReference type="EMBL" id="KAL2849289.1"/>
    </source>
</evidence>
<evidence type="ECO:0000256" key="5">
    <source>
        <dbReference type="SAM" id="SignalP"/>
    </source>
</evidence>
<keyword evidence="2 5" id="KW-0732">Signal</keyword>
<dbReference type="Gene3D" id="3.10.350.10">
    <property type="entry name" value="LysM domain"/>
    <property type="match status" value="4"/>
</dbReference>
<keyword evidence="1" id="KW-0147">Chitin-binding</keyword>
<dbReference type="PANTHER" id="PTHR34997:SF2">
    <property type="entry name" value="LYSM DOMAIN-CONTAINING PROTEIN-RELATED"/>
    <property type="match status" value="1"/>
</dbReference>
<proteinExistence type="predicted"/>
<feature type="signal peptide" evidence="5">
    <location>
        <begin position="1"/>
        <end position="20"/>
    </location>
</feature>
<dbReference type="RefSeq" id="XP_070898676.1">
    <property type="nucleotide sequence ID" value="XM_071043044.1"/>
</dbReference>
<dbReference type="EMBL" id="JBFXLR010000023">
    <property type="protein sequence ID" value="KAL2849289.1"/>
    <property type="molecule type" value="Genomic_DNA"/>
</dbReference>
<name>A0ABR4KAL0_9EURO</name>
<keyword evidence="8" id="KW-1185">Reference proteome</keyword>
<dbReference type="PROSITE" id="PS51782">
    <property type="entry name" value="LYSM"/>
    <property type="match status" value="4"/>
</dbReference>
<dbReference type="InterPro" id="IPR018392">
    <property type="entry name" value="LysM"/>
</dbReference>